<keyword evidence="1" id="KW-1133">Transmembrane helix</keyword>
<keyword evidence="1" id="KW-0472">Membrane</keyword>
<name>A0ABW1L856_9BACL</name>
<protein>
    <submittedName>
        <fullName evidence="2">YtzI protein</fullName>
    </submittedName>
</protein>
<keyword evidence="1" id="KW-0812">Transmembrane</keyword>
<dbReference type="RefSeq" id="WP_377733196.1">
    <property type="nucleotide sequence ID" value="NZ_JBHSRI010000007.1"/>
</dbReference>
<gene>
    <name evidence="2" type="primary">ytzI</name>
    <name evidence="2" type="ORF">ACFPYN_06640</name>
</gene>
<reference evidence="3" key="1">
    <citation type="journal article" date="2019" name="Int. J. Syst. Evol. Microbiol.">
        <title>The Global Catalogue of Microorganisms (GCM) 10K type strain sequencing project: providing services to taxonomists for standard genome sequencing and annotation.</title>
        <authorList>
            <consortium name="The Broad Institute Genomics Platform"/>
            <consortium name="The Broad Institute Genome Sequencing Center for Infectious Disease"/>
            <person name="Wu L."/>
            <person name="Ma J."/>
        </authorList>
    </citation>
    <scope>NUCLEOTIDE SEQUENCE [LARGE SCALE GENOMIC DNA]</scope>
    <source>
        <strain evidence="3">CCUG 54527</strain>
    </source>
</reference>
<dbReference type="NCBIfam" id="NF033232">
    <property type="entry name" value="small_YtzI"/>
    <property type="match status" value="1"/>
</dbReference>
<accession>A0ABW1L856</accession>
<evidence type="ECO:0000256" key="1">
    <source>
        <dbReference type="SAM" id="Phobius"/>
    </source>
</evidence>
<keyword evidence="3" id="KW-1185">Reference proteome</keyword>
<organism evidence="2 3">
    <name type="scientific">Paenisporosarcina macmurdoensis</name>
    <dbReference type="NCBI Taxonomy" id="212659"/>
    <lineage>
        <taxon>Bacteria</taxon>
        <taxon>Bacillati</taxon>
        <taxon>Bacillota</taxon>
        <taxon>Bacilli</taxon>
        <taxon>Bacillales</taxon>
        <taxon>Caryophanaceae</taxon>
        <taxon>Paenisporosarcina</taxon>
    </lineage>
</organism>
<dbReference type="Proteomes" id="UP001596170">
    <property type="component" value="Unassembled WGS sequence"/>
</dbReference>
<evidence type="ECO:0000313" key="3">
    <source>
        <dbReference type="Proteomes" id="UP001596170"/>
    </source>
</evidence>
<sequence length="49" mass="5666">MSLWLLIIVAIIVMFGITFMFIVSTKKAYSLEHKIDPLPKQANDEKDKQ</sequence>
<dbReference type="EMBL" id="JBHSRI010000007">
    <property type="protein sequence ID" value="MFC6039112.1"/>
    <property type="molecule type" value="Genomic_DNA"/>
</dbReference>
<feature type="transmembrane region" description="Helical" evidence="1">
    <location>
        <begin position="6"/>
        <end position="24"/>
    </location>
</feature>
<comment type="caution">
    <text evidence="2">The sequence shown here is derived from an EMBL/GenBank/DDBJ whole genome shotgun (WGS) entry which is preliminary data.</text>
</comment>
<dbReference type="InterPro" id="IPR047753">
    <property type="entry name" value="YtzI-like"/>
</dbReference>
<proteinExistence type="predicted"/>
<evidence type="ECO:0000313" key="2">
    <source>
        <dbReference type="EMBL" id="MFC6039112.1"/>
    </source>
</evidence>